<organism evidence="2 3">
    <name type="scientific">Pseudomonas putida</name>
    <name type="common">Arthrobacter siderocapsulatus</name>
    <dbReference type="NCBI Taxonomy" id="303"/>
    <lineage>
        <taxon>Bacteria</taxon>
        <taxon>Pseudomonadati</taxon>
        <taxon>Pseudomonadota</taxon>
        <taxon>Gammaproteobacteria</taxon>
        <taxon>Pseudomonadales</taxon>
        <taxon>Pseudomonadaceae</taxon>
        <taxon>Pseudomonas</taxon>
    </lineage>
</organism>
<dbReference type="AlphaFoldDB" id="A0A1L7NME4"/>
<geneLocation type="plasmid" evidence="3">
    <name>pkf715a dna</name>
</geneLocation>
<accession>A0A1L7NME4</accession>
<name>A0A1L7NME4_PSEPU</name>
<reference evidence="2 3" key="1">
    <citation type="submission" date="2015-11" db="EMBL/GenBank/DDBJ databases">
        <title>Complete genome sequencing of a biphenyl-degrading bacterium, Pseudomonas putida KF715 (=NBRC110667).</title>
        <authorList>
            <person name="Suenaga H."/>
            <person name="Fujihara N."/>
            <person name="Watanabe T."/>
            <person name="Hirose J."/>
            <person name="Kimura N."/>
            <person name="Yamazoe A."/>
            <person name="Hosoyama A."/>
            <person name="Shimodaira J."/>
            <person name="Furukawa K."/>
        </authorList>
    </citation>
    <scope>NUCLEOTIDE SEQUENCE [LARGE SCALE GENOMIC DNA]</scope>
    <source>
        <strain evidence="2 3">KF715</strain>
        <plasmid evidence="3">Plasmid pkf715a dna</plasmid>
    </source>
</reference>
<feature type="transmembrane region" description="Helical" evidence="1">
    <location>
        <begin position="316"/>
        <end position="341"/>
    </location>
</feature>
<feature type="transmembrane region" description="Helical" evidence="1">
    <location>
        <begin position="291"/>
        <end position="310"/>
    </location>
</feature>
<proteinExistence type="predicted"/>
<dbReference type="RefSeq" id="WP_020308268.1">
    <property type="nucleotide sequence ID" value="NZ_AP015030.1"/>
</dbReference>
<evidence type="ECO:0000313" key="2">
    <source>
        <dbReference type="EMBL" id="BAW26646.1"/>
    </source>
</evidence>
<protein>
    <submittedName>
        <fullName evidence="2">Uncharacterized protein</fullName>
    </submittedName>
</protein>
<keyword evidence="1" id="KW-0472">Membrane</keyword>
<sequence>MTTQPSDSTTSEVAPIHLGVSDALNHAAQRMVLNKYIMDRAVKDYRASMLARDLHDGGYGPHEPRPFLRRVLPFFFLSSKITEARAALVPTSNTLGCSWLRSMKNFGADDVPAMVGQLTDTQKLLDGSLDTTSYAWIKPLGLIAPIEGKNRVDFLRGQGIDYIPAYVAEHSYLNPERLSLYSIQVNGFSATWAVLDGRWVTAVENPSWTVPMMEAYGVGAGASWPSDFPSPELVIQALFAHRGTTTALGHPDAPEEPIVDLDTLKATEAYLMEPMSAPIVGLSNTRIDPRFWLITASLLVLGLLGLAFAPETWDSLRLAAAMAFSCALTAALIPVFPGIALTQRRYVTKHPFLPLERSPKHKATRSRRLG</sequence>
<evidence type="ECO:0000256" key="1">
    <source>
        <dbReference type="SAM" id="Phobius"/>
    </source>
</evidence>
<keyword evidence="2" id="KW-0614">Plasmid</keyword>
<dbReference type="EMBL" id="AP015030">
    <property type="protein sequence ID" value="BAW26646.1"/>
    <property type="molecule type" value="Genomic_DNA"/>
</dbReference>
<keyword evidence="1" id="KW-1133">Transmembrane helix</keyword>
<dbReference type="Proteomes" id="UP000218731">
    <property type="component" value="Plasmid pKF715A"/>
</dbReference>
<keyword evidence="1" id="KW-0812">Transmembrane</keyword>
<evidence type="ECO:0000313" key="3">
    <source>
        <dbReference type="Proteomes" id="UP000218731"/>
    </source>
</evidence>
<gene>
    <name evidence="2" type="ORF">KF715C_pA1410</name>
</gene>